<comment type="caution">
    <text evidence="1">The sequence shown here is derived from an EMBL/GenBank/DDBJ whole genome shotgun (WGS) entry which is preliminary data.</text>
</comment>
<dbReference type="AlphaFoldDB" id="A0A0R1RU08"/>
<dbReference type="InterPro" id="IPR018775">
    <property type="entry name" value="RlaP"/>
</dbReference>
<dbReference type="PANTHER" id="PTHR34817">
    <property type="entry name" value="NUCLEOTIDYLTRANSFERASE"/>
    <property type="match status" value="1"/>
</dbReference>
<dbReference type="PATRIC" id="fig|1423747.3.peg.1482"/>
<dbReference type="Proteomes" id="UP000051264">
    <property type="component" value="Unassembled WGS sequence"/>
</dbReference>
<name>A0A0R1RU08_9LACO</name>
<dbReference type="eggNOG" id="COG3541">
    <property type="taxonomic scope" value="Bacteria"/>
</dbReference>
<dbReference type="PANTHER" id="PTHR34817:SF2">
    <property type="entry name" value="NUCLEOTIDYLTRANSFERASE"/>
    <property type="match status" value="1"/>
</dbReference>
<gene>
    <name evidence="1" type="ORF">FC69_GL001455</name>
</gene>
<proteinExistence type="predicted"/>
<dbReference type="Pfam" id="PF10127">
    <property type="entry name" value="RlaP"/>
    <property type="match status" value="1"/>
</dbReference>
<reference evidence="1 2" key="1">
    <citation type="journal article" date="2015" name="Genome Announc.">
        <title>Expanding the biotechnology potential of lactobacilli through comparative genomics of 213 strains and associated genera.</title>
        <authorList>
            <person name="Sun Z."/>
            <person name="Harris H.M."/>
            <person name="McCann A."/>
            <person name="Guo C."/>
            <person name="Argimon S."/>
            <person name="Zhang W."/>
            <person name="Yang X."/>
            <person name="Jeffery I.B."/>
            <person name="Cooney J.C."/>
            <person name="Kagawa T.F."/>
            <person name="Liu W."/>
            <person name="Song Y."/>
            <person name="Salvetti E."/>
            <person name="Wrobel A."/>
            <person name="Rasinkangas P."/>
            <person name="Parkhill J."/>
            <person name="Rea M.C."/>
            <person name="O'Sullivan O."/>
            <person name="Ritari J."/>
            <person name="Douillard F.P."/>
            <person name="Paul Ross R."/>
            <person name="Yang R."/>
            <person name="Briner A.E."/>
            <person name="Felis G.E."/>
            <person name="de Vos W.M."/>
            <person name="Barrangou R."/>
            <person name="Klaenhammer T.R."/>
            <person name="Caufield P.W."/>
            <person name="Cui Y."/>
            <person name="Zhang H."/>
            <person name="O'Toole P.W."/>
        </authorList>
    </citation>
    <scope>NUCLEOTIDE SEQUENCE [LARGE SCALE GENOMIC DNA]</scope>
    <source>
        <strain evidence="1 2">DSM 14340</strain>
    </source>
</reference>
<organism evidence="1 2">
    <name type="scientific">Latilactobacillus fuchuensis DSM 14340 = JCM 11249</name>
    <dbReference type="NCBI Taxonomy" id="1423747"/>
    <lineage>
        <taxon>Bacteria</taxon>
        <taxon>Bacillati</taxon>
        <taxon>Bacillota</taxon>
        <taxon>Bacilli</taxon>
        <taxon>Lactobacillales</taxon>
        <taxon>Lactobacillaceae</taxon>
        <taxon>Latilactobacillus</taxon>
    </lineage>
</organism>
<dbReference type="InterPro" id="IPR043519">
    <property type="entry name" value="NT_sf"/>
</dbReference>
<dbReference type="SUPFAM" id="SSF81301">
    <property type="entry name" value="Nucleotidyltransferase"/>
    <property type="match status" value="1"/>
</dbReference>
<evidence type="ECO:0000313" key="1">
    <source>
        <dbReference type="EMBL" id="KRL59870.1"/>
    </source>
</evidence>
<accession>A0A0R1RU08</accession>
<evidence type="ECO:0008006" key="3">
    <source>
        <dbReference type="Google" id="ProtNLM"/>
    </source>
</evidence>
<sequence length="269" mass="31616">MLLLIKYATGVVMMISDMQMLVSKKIKEIEARENVEVMMAVESGSRAWDFASPDSDYDIRFIYVRRATDYLKLEAQRDVIEWQLDETLDISGWDLQKALKLLYRSNPTLFEWASSPIVYYQSPKFEQFKEILPQYFSKKKSLYHYWHMANTNQREFLNVELAQVKIKKYFYVLRAILASQWILEEGTNPPMRFAELVAAKLPQELQPAVAKLLAQKVDVPELKRVARVPELDEYIASHISQMEQQAQTMNELQQNDWEPLDTLFMSLIK</sequence>
<dbReference type="EMBL" id="AZEX01000040">
    <property type="protein sequence ID" value="KRL59870.1"/>
    <property type="molecule type" value="Genomic_DNA"/>
</dbReference>
<evidence type="ECO:0000313" key="2">
    <source>
        <dbReference type="Proteomes" id="UP000051264"/>
    </source>
</evidence>
<protein>
    <recommendedName>
        <fullName evidence="3">Nucleotidyltransferase domain-containing protein</fullName>
    </recommendedName>
</protein>